<dbReference type="EMBL" id="AP025730">
    <property type="protein sequence ID" value="BDI04961.1"/>
    <property type="molecule type" value="Genomic_DNA"/>
</dbReference>
<dbReference type="PROSITE" id="PS51379">
    <property type="entry name" value="4FE4S_FER_2"/>
    <property type="match status" value="1"/>
</dbReference>
<gene>
    <name evidence="2" type="ORF">CATMQ487_19310</name>
</gene>
<dbReference type="InterPro" id="IPR017896">
    <property type="entry name" value="4Fe4S_Fe-S-bd"/>
</dbReference>
<protein>
    <recommendedName>
        <fullName evidence="1">4Fe-4S ferredoxin-type domain-containing protein</fullName>
    </recommendedName>
</protein>
<proteinExistence type="predicted"/>
<keyword evidence="3" id="KW-1185">Reference proteome</keyword>
<accession>A0ABN6PP82</accession>
<evidence type="ECO:0000259" key="1">
    <source>
        <dbReference type="PROSITE" id="PS51379"/>
    </source>
</evidence>
<name>A0ABN6PP82_9BURK</name>
<organism evidence="2 3">
    <name type="scientific">Sphaerotilus microaerophilus</name>
    <dbReference type="NCBI Taxonomy" id="2914710"/>
    <lineage>
        <taxon>Bacteria</taxon>
        <taxon>Pseudomonadati</taxon>
        <taxon>Pseudomonadota</taxon>
        <taxon>Betaproteobacteria</taxon>
        <taxon>Burkholderiales</taxon>
        <taxon>Sphaerotilaceae</taxon>
        <taxon>Sphaerotilus</taxon>
    </lineage>
</organism>
<dbReference type="Proteomes" id="UP001057498">
    <property type="component" value="Chromosome"/>
</dbReference>
<sequence>MTQAVPRTIAIHADAPPKPAWGEPCNGCGVCCLAEPCPIGILVSARRFGACRALAWDEPAQRYVCGVLTGQRHLLPRWLRPIAPWLQRRAARWIAAGSGCDCDVELDDA</sequence>
<reference evidence="2" key="1">
    <citation type="submission" date="2022-04" db="EMBL/GenBank/DDBJ databases">
        <title>Whole genome sequence of Sphaerotilus sp. FB-5.</title>
        <authorList>
            <person name="Takeda M."/>
            <person name="Narihara S."/>
            <person name="Akimoto M."/>
            <person name="Akimoto R."/>
            <person name="Nishiyashiki S."/>
            <person name="Murakami T."/>
        </authorList>
    </citation>
    <scope>NUCLEOTIDE SEQUENCE</scope>
    <source>
        <strain evidence="2">FB-5</strain>
    </source>
</reference>
<evidence type="ECO:0000313" key="3">
    <source>
        <dbReference type="Proteomes" id="UP001057498"/>
    </source>
</evidence>
<evidence type="ECO:0000313" key="2">
    <source>
        <dbReference type="EMBL" id="BDI04961.1"/>
    </source>
</evidence>
<feature type="domain" description="4Fe-4S ferredoxin-type" evidence="1">
    <location>
        <begin position="17"/>
        <end position="47"/>
    </location>
</feature>